<dbReference type="RefSeq" id="XP_005110610.1">
    <property type="nucleotide sequence ID" value="XM_005110553.2"/>
</dbReference>
<evidence type="ECO:0000259" key="4">
    <source>
        <dbReference type="Pfam" id="PF08241"/>
    </source>
</evidence>
<feature type="region of interest" description="Disordered" evidence="3">
    <location>
        <begin position="835"/>
        <end position="949"/>
    </location>
</feature>
<proteinExistence type="predicted"/>
<name>A0ABM0K7J1_APLCA</name>
<feature type="compositionally biased region" description="Basic and acidic residues" evidence="3">
    <location>
        <begin position="846"/>
        <end position="864"/>
    </location>
</feature>
<keyword evidence="2" id="KW-0808">Transferase</keyword>
<dbReference type="PANTHER" id="PTHR13069">
    <property type="entry name" value="ALKYLATED DNA REPAIR PROTEIN ALKB HOMOLOG 8"/>
    <property type="match status" value="1"/>
</dbReference>
<keyword evidence="5" id="KW-1185">Reference proteome</keyword>
<evidence type="ECO:0000313" key="5">
    <source>
        <dbReference type="Proteomes" id="UP000694888"/>
    </source>
</evidence>
<feature type="compositionally biased region" description="Basic and acidic residues" evidence="3">
    <location>
        <begin position="397"/>
        <end position="419"/>
    </location>
</feature>
<feature type="compositionally biased region" description="Low complexity" evidence="3">
    <location>
        <begin position="921"/>
        <end position="949"/>
    </location>
</feature>
<feature type="compositionally biased region" description="Basic and acidic residues" evidence="3">
    <location>
        <begin position="1006"/>
        <end position="1016"/>
    </location>
</feature>
<feature type="compositionally biased region" description="Basic and acidic residues" evidence="3">
    <location>
        <begin position="1073"/>
        <end position="1083"/>
    </location>
</feature>
<feature type="compositionally biased region" description="Polar residues" evidence="3">
    <location>
        <begin position="1346"/>
        <end position="1383"/>
    </location>
</feature>
<dbReference type="InterPro" id="IPR051422">
    <property type="entry name" value="AlkB_tRNA_MeTrf/Diox"/>
</dbReference>
<dbReference type="SUPFAM" id="SSF53335">
    <property type="entry name" value="S-adenosyl-L-methionine-dependent methyltransferases"/>
    <property type="match status" value="1"/>
</dbReference>
<feature type="compositionally biased region" description="Low complexity" evidence="3">
    <location>
        <begin position="1866"/>
        <end position="1880"/>
    </location>
</feature>
<feature type="region of interest" description="Disordered" evidence="3">
    <location>
        <begin position="1397"/>
        <end position="1417"/>
    </location>
</feature>
<feature type="compositionally biased region" description="Basic and acidic residues" evidence="3">
    <location>
        <begin position="767"/>
        <end position="807"/>
    </location>
</feature>
<dbReference type="Proteomes" id="UP000694888">
    <property type="component" value="Unplaced"/>
</dbReference>
<evidence type="ECO:0000256" key="2">
    <source>
        <dbReference type="ARBA" id="ARBA00022679"/>
    </source>
</evidence>
<feature type="region of interest" description="Disordered" evidence="3">
    <location>
        <begin position="384"/>
        <end position="419"/>
    </location>
</feature>
<feature type="compositionally biased region" description="Basic and acidic residues" evidence="3">
    <location>
        <begin position="1141"/>
        <end position="1159"/>
    </location>
</feature>
<sequence length="1970" mass="216528">MTTILNQRGNTECPLPSNISPACTARLLRRSRQHIGAGACLYGVRSGYLVPSSSIPKLPESVETYGRVPTGGMANVTSTAWASSPSDSISYGQTNSRNTYFIEESSHGSAVYGSREFTPPSAQTHVNFCTKTQVSEKAYSPTPFDQSFSGVCDEKESAEQLTHNRSVFSHQDSIFRDSAVSLNVNRENQDSKVEMLATGCDGMLRDLSYSSVRSGNNGVERTQGCSTSCLCHNTQSSPSSEMPRSFIPCKNIATYKTEFTKSETSPDCCPESNDEWQNYSTPLLPAYSNQNPTSRRSNTKDKNALERIEGDCRKDKRNIFVENKRSQGEQIINSGEDVNNIILKTHAVFRAELCTTKGDCTDTITSYVRKSTPRSCKELTNRRGRLNGQTTPMSLTEGKDGPCIERRINGSSETRTDDDIGEHMERGVKSSVNTDHHMNANKTLNGFGKTSAIGTEVEGENKAGYNTPPLERTEATRPLEVEAMHVRDAYAQIAPQSDHVRQKAWPAVKQFLDDLTPGALLADVGCGNGRYLDVNPKLITFGCDVCHAFVKQARGQGHEVMMADNAKLPYRSGVFDAVISIGVIHHFASNRRRVQALAELTRVLAPGGRLMVYVWAFEQTHRKFECQDVLIPWVRPDSRGRIKRGLKATKSDALRHVRSVGSSVSSVSDEETVSTSGRRQRSRSAGDATRNHSREQFMSRGVEACSLGPMGRLGGQAANPSFSHDDLDAGSRRSFSGSCSTVSNDFEGTVDDKGNTRRKGKRTKFGVFDRREGTKNEEKTDVHLKNGNEQRENLTYRQSGGERRDGWTDMSTQNKWPNQLVSECRKLGKFLRSLSSRSNSQSLDGAEGRDDSDNGQGEKRDSEHAVSCGTDSVADGKSISRQRKTVGVENRKEWTSALAKSPDRECEMRGSEESMPLNPCLDSSDLLTSSTHAMRGSDSSASSPPSGSVPLLGCSCQTSDNNNFSLSQVATSYYNLQPKMVDGTKPKFAVASQKCSTTSTSLSRAHQNEERSRKCESSQGKFKNNNVSACSADKIAEQEIKLSAREIDKCVAFDSRRDFEDYGNVVQAKTPESRLVKESKTSELEGGGLTDITTIPSTDSQLRAPPRADTREEWSCQNKSTSTGPGGLAQQDLLSSSIKTSTERRRDKFSDEDRKRENSSQEGHGFLDKLQPLLGGNKPPSDEKRAQGRNCRVNSAAPFRSEPGQQKMNANLRLLSSTMSDMDDSTNVPLLSDTTDCVKNEGLFSLDEKRDTRSFSRRYNSEEKDACAPPVLGVEDTRGVLCDTVSDPSPAITLKSENRTDQNKRPVENPLQSEEDNAIKETPFPRNSVRNLLSRLANAFHLRPSSGYSHFNNDNTSSSPVSRQGVSEASGSENDTSMSTLSTRSGLVSYTVSDFNRLNSDNELPGHPSDEGDNGKVQSWGEWETEADQERSGIARRFSKFSIFKVNVSDRPKSASFIDDVTEATKKTSSKPSPSLSGKPYTFTLADLSPAAEEKDGFIRSLSKKWSNLVARTNSTKPKEQECKHYSPVSVTSSGDEVESNVTISLSKDPLCVPVAKQILKRPTTLDFSKKRTRCKCRRSDILGSDTKATTASSKPKRTQQLSLEDAMTLIGDGAPEASVVNRLDTAAQVVFAEMKRLRFAIRQFPKSSVDSEEDTENATSGLDTAACSHQPPKVKTSESGGQQSNVSTARRRYAVTRRYSDSVTSLKVRSKRGRGLLQLRKEIEQGGLDLSSDLRIKHSGQHTRGKPVLFTSLSESYADPGNTEYEPSFSLKQHSDMNPSEYEIATSSIDANVYIPLSDSGNMAMDKARNYNNCASFCASENPVKTDKDKLSSAQLRTSRAPIGCGKGKNDRDEAEQKIQTYRNTLLSTSPHTPPSSLSGQQAEGRTTTAAAAEEEEEESTLSGASPVFDSPGQKNKNNSNTADARLSRYYHVFKRGELDQLINDHVPSLTIVDSFYDHANWCIIAEKQ</sequence>
<feature type="compositionally biased region" description="Polar residues" evidence="3">
    <location>
        <begin position="1091"/>
        <end position="1101"/>
    </location>
</feature>
<dbReference type="Gene3D" id="3.40.50.150">
    <property type="entry name" value="Vaccinia Virus protein VP39"/>
    <property type="match status" value="2"/>
</dbReference>
<organism evidence="5 6">
    <name type="scientific">Aplysia californica</name>
    <name type="common">California sea hare</name>
    <dbReference type="NCBI Taxonomy" id="6500"/>
    <lineage>
        <taxon>Eukaryota</taxon>
        <taxon>Metazoa</taxon>
        <taxon>Spiralia</taxon>
        <taxon>Lophotrochozoa</taxon>
        <taxon>Mollusca</taxon>
        <taxon>Gastropoda</taxon>
        <taxon>Heterobranchia</taxon>
        <taxon>Euthyneura</taxon>
        <taxon>Tectipleura</taxon>
        <taxon>Aplysiida</taxon>
        <taxon>Aplysioidea</taxon>
        <taxon>Aplysiidae</taxon>
        <taxon>Aplysia</taxon>
    </lineage>
</organism>
<gene>
    <name evidence="6 7" type="primary">LOC101858366</name>
</gene>
<feature type="region of interest" description="Disordered" evidence="3">
    <location>
        <begin position="1073"/>
        <end position="1190"/>
    </location>
</feature>
<feature type="compositionally biased region" description="Polar residues" evidence="3">
    <location>
        <begin position="733"/>
        <end position="746"/>
    </location>
</feature>
<dbReference type="RefSeq" id="XP_005110611.1">
    <property type="nucleotide sequence ID" value="XM_005110554.3"/>
</dbReference>
<dbReference type="PANTHER" id="PTHR13069:SF37">
    <property type="entry name" value="FIRE DANCER"/>
    <property type="match status" value="1"/>
</dbReference>
<protein>
    <submittedName>
        <fullName evidence="6 7">Uncharacterized protein LOC101858366</fullName>
    </submittedName>
</protein>
<evidence type="ECO:0000256" key="1">
    <source>
        <dbReference type="ARBA" id="ARBA00022603"/>
    </source>
</evidence>
<feature type="compositionally biased region" description="Basic and acidic residues" evidence="3">
    <location>
        <begin position="1296"/>
        <end position="1307"/>
    </location>
</feature>
<feature type="region of interest" description="Disordered" evidence="3">
    <location>
        <begin position="659"/>
        <end position="814"/>
    </location>
</feature>
<reference evidence="6 7" key="1">
    <citation type="submission" date="2025-05" db="UniProtKB">
        <authorList>
            <consortium name="RefSeq"/>
        </authorList>
    </citation>
    <scope>IDENTIFICATION</scope>
</reference>
<evidence type="ECO:0000313" key="6">
    <source>
        <dbReference type="RefSeq" id="XP_005110610.1"/>
    </source>
</evidence>
<dbReference type="InterPro" id="IPR013216">
    <property type="entry name" value="Methyltransf_11"/>
</dbReference>
<feature type="region of interest" description="Disordered" evidence="3">
    <location>
        <begin position="1647"/>
        <end position="1694"/>
    </location>
</feature>
<feature type="compositionally biased region" description="Basic and acidic residues" evidence="3">
    <location>
        <begin position="1849"/>
        <end position="1858"/>
    </location>
</feature>
<evidence type="ECO:0000256" key="3">
    <source>
        <dbReference type="SAM" id="MobiDB-lite"/>
    </source>
</evidence>
<feature type="region of interest" description="Disordered" evidence="3">
    <location>
        <begin position="1825"/>
        <end position="1924"/>
    </location>
</feature>
<dbReference type="GeneID" id="101858366"/>
<feature type="compositionally biased region" description="Low complexity" evidence="3">
    <location>
        <begin position="659"/>
        <end position="677"/>
    </location>
</feature>
<feature type="region of interest" description="Disordered" evidence="3">
    <location>
        <begin position="1344"/>
        <end position="1383"/>
    </location>
</feature>
<feature type="region of interest" description="Disordered" evidence="3">
    <location>
        <begin position="1285"/>
        <end position="1326"/>
    </location>
</feature>
<dbReference type="InterPro" id="IPR029063">
    <property type="entry name" value="SAM-dependent_MTases_sf"/>
</dbReference>
<keyword evidence="1" id="KW-0489">Methyltransferase</keyword>
<feature type="compositionally biased region" description="Basic and acidic residues" evidence="3">
    <location>
        <begin position="901"/>
        <end position="912"/>
    </location>
</feature>
<feature type="region of interest" description="Disordered" evidence="3">
    <location>
        <begin position="999"/>
        <end position="1021"/>
    </location>
</feature>
<feature type="domain" description="Methyltransferase type 11" evidence="4">
    <location>
        <begin position="523"/>
        <end position="611"/>
    </location>
</feature>
<accession>A0ABM0K7J1</accession>
<dbReference type="Pfam" id="PF08241">
    <property type="entry name" value="Methyltransf_11"/>
    <property type="match status" value="1"/>
</dbReference>
<feature type="compositionally biased region" description="Polar residues" evidence="3">
    <location>
        <begin position="1914"/>
        <end position="1924"/>
    </location>
</feature>
<dbReference type="CDD" id="cd02440">
    <property type="entry name" value="AdoMet_MTases"/>
    <property type="match status" value="1"/>
</dbReference>
<evidence type="ECO:0000313" key="7">
    <source>
        <dbReference type="RefSeq" id="XP_005110611.1"/>
    </source>
</evidence>